<evidence type="ECO:0000256" key="1">
    <source>
        <dbReference type="SAM" id="MobiDB-lite"/>
    </source>
</evidence>
<reference evidence="2" key="3">
    <citation type="journal article" date="2017" name="Nature">
        <title>Genome sequence of the progenitor of the wheat D genome Aegilops tauschii.</title>
        <authorList>
            <person name="Luo M.C."/>
            <person name="Gu Y.Q."/>
            <person name="Puiu D."/>
            <person name="Wang H."/>
            <person name="Twardziok S.O."/>
            <person name="Deal K.R."/>
            <person name="Huo N."/>
            <person name="Zhu T."/>
            <person name="Wang L."/>
            <person name="Wang Y."/>
            <person name="McGuire P.E."/>
            <person name="Liu S."/>
            <person name="Long H."/>
            <person name="Ramasamy R.K."/>
            <person name="Rodriguez J.C."/>
            <person name="Van S.L."/>
            <person name="Yuan L."/>
            <person name="Wang Z."/>
            <person name="Xia Z."/>
            <person name="Xiao L."/>
            <person name="Anderson O.D."/>
            <person name="Ouyang S."/>
            <person name="Liang Y."/>
            <person name="Zimin A.V."/>
            <person name="Pertea G."/>
            <person name="Qi P."/>
            <person name="Bennetzen J.L."/>
            <person name="Dai X."/>
            <person name="Dawson M.W."/>
            <person name="Muller H.G."/>
            <person name="Kugler K."/>
            <person name="Rivarola-Duarte L."/>
            <person name="Spannagl M."/>
            <person name="Mayer K.F.X."/>
            <person name="Lu F.H."/>
            <person name="Bevan M.W."/>
            <person name="Leroy P."/>
            <person name="Li P."/>
            <person name="You F.M."/>
            <person name="Sun Q."/>
            <person name="Liu Z."/>
            <person name="Lyons E."/>
            <person name="Wicker T."/>
            <person name="Salzberg S.L."/>
            <person name="Devos K.M."/>
            <person name="Dvorak J."/>
        </authorList>
    </citation>
    <scope>NUCLEOTIDE SEQUENCE [LARGE SCALE GENOMIC DNA]</scope>
    <source>
        <strain evidence="2">cv. AL8/78</strain>
    </source>
</reference>
<dbReference type="Proteomes" id="UP000015105">
    <property type="component" value="Chromosome 1D"/>
</dbReference>
<evidence type="ECO:0000313" key="3">
    <source>
        <dbReference type="Proteomes" id="UP000015105"/>
    </source>
</evidence>
<reference evidence="3" key="1">
    <citation type="journal article" date="2014" name="Science">
        <title>Ancient hybridizations among the ancestral genomes of bread wheat.</title>
        <authorList>
            <consortium name="International Wheat Genome Sequencing Consortium,"/>
            <person name="Marcussen T."/>
            <person name="Sandve S.R."/>
            <person name="Heier L."/>
            <person name="Spannagl M."/>
            <person name="Pfeifer M."/>
            <person name="Jakobsen K.S."/>
            <person name="Wulff B.B."/>
            <person name="Steuernagel B."/>
            <person name="Mayer K.F."/>
            <person name="Olsen O.A."/>
        </authorList>
    </citation>
    <scope>NUCLEOTIDE SEQUENCE [LARGE SCALE GENOMIC DNA]</scope>
    <source>
        <strain evidence="3">cv. AL8/78</strain>
    </source>
</reference>
<evidence type="ECO:0000313" key="2">
    <source>
        <dbReference type="EnsemblPlants" id="AET1Gv20463900.35"/>
    </source>
</evidence>
<feature type="compositionally biased region" description="Basic residues" evidence="1">
    <location>
        <begin position="34"/>
        <end position="49"/>
    </location>
</feature>
<reference evidence="2" key="4">
    <citation type="submission" date="2019-03" db="UniProtKB">
        <authorList>
            <consortium name="EnsemblPlants"/>
        </authorList>
    </citation>
    <scope>IDENTIFICATION</scope>
</reference>
<reference evidence="3" key="2">
    <citation type="journal article" date="2017" name="Nat. Plants">
        <title>The Aegilops tauschii genome reveals multiple impacts of transposons.</title>
        <authorList>
            <person name="Zhao G."/>
            <person name="Zou C."/>
            <person name="Li K."/>
            <person name="Wang K."/>
            <person name="Li T."/>
            <person name="Gao L."/>
            <person name="Zhang X."/>
            <person name="Wang H."/>
            <person name="Yang Z."/>
            <person name="Liu X."/>
            <person name="Jiang W."/>
            <person name="Mao L."/>
            <person name="Kong X."/>
            <person name="Jiao Y."/>
            <person name="Jia J."/>
        </authorList>
    </citation>
    <scope>NUCLEOTIDE SEQUENCE [LARGE SCALE GENOMIC DNA]</scope>
    <source>
        <strain evidence="3">cv. AL8/78</strain>
    </source>
</reference>
<dbReference type="Gramene" id="AET1Gv20463900.35">
    <property type="protein sequence ID" value="AET1Gv20463900.35"/>
    <property type="gene ID" value="AET1Gv20463900"/>
</dbReference>
<protein>
    <submittedName>
        <fullName evidence="2">Uncharacterized protein</fullName>
    </submittedName>
</protein>
<dbReference type="EnsemblPlants" id="AET1Gv20463900.35">
    <property type="protein sequence ID" value="AET1Gv20463900.35"/>
    <property type="gene ID" value="AET1Gv20463900"/>
</dbReference>
<feature type="region of interest" description="Disordered" evidence="1">
    <location>
        <begin position="66"/>
        <end position="95"/>
    </location>
</feature>
<keyword evidence="3" id="KW-1185">Reference proteome</keyword>
<proteinExistence type="predicted"/>
<organism evidence="2 3">
    <name type="scientific">Aegilops tauschii subsp. strangulata</name>
    <name type="common">Goatgrass</name>
    <dbReference type="NCBI Taxonomy" id="200361"/>
    <lineage>
        <taxon>Eukaryota</taxon>
        <taxon>Viridiplantae</taxon>
        <taxon>Streptophyta</taxon>
        <taxon>Embryophyta</taxon>
        <taxon>Tracheophyta</taxon>
        <taxon>Spermatophyta</taxon>
        <taxon>Magnoliopsida</taxon>
        <taxon>Liliopsida</taxon>
        <taxon>Poales</taxon>
        <taxon>Poaceae</taxon>
        <taxon>BOP clade</taxon>
        <taxon>Pooideae</taxon>
        <taxon>Triticodae</taxon>
        <taxon>Triticeae</taxon>
        <taxon>Triticinae</taxon>
        <taxon>Aegilops</taxon>
    </lineage>
</organism>
<reference evidence="2" key="5">
    <citation type="journal article" date="2021" name="G3 (Bethesda)">
        <title>Aegilops tauschii genome assembly Aet v5.0 features greater sequence contiguity and improved annotation.</title>
        <authorList>
            <person name="Wang L."/>
            <person name="Zhu T."/>
            <person name="Rodriguez J.C."/>
            <person name="Deal K.R."/>
            <person name="Dubcovsky J."/>
            <person name="McGuire P.E."/>
            <person name="Lux T."/>
            <person name="Spannagl M."/>
            <person name="Mayer K.F.X."/>
            <person name="Baldrich P."/>
            <person name="Meyers B.C."/>
            <person name="Huo N."/>
            <person name="Gu Y.Q."/>
            <person name="Zhou H."/>
            <person name="Devos K.M."/>
            <person name="Bennetzen J.L."/>
            <person name="Unver T."/>
            <person name="Budak H."/>
            <person name="Gulick P.J."/>
            <person name="Galiba G."/>
            <person name="Kalapos B."/>
            <person name="Nelson D.R."/>
            <person name="Li P."/>
            <person name="You F.M."/>
            <person name="Luo M.C."/>
            <person name="Dvorak J."/>
        </authorList>
    </citation>
    <scope>NUCLEOTIDE SEQUENCE [LARGE SCALE GENOMIC DNA]</scope>
    <source>
        <strain evidence="2">cv. AL8/78</strain>
    </source>
</reference>
<feature type="compositionally biased region" description="Low complexity" evidence="1">
    <location>
        <begin position="1"/>
        <end position="10"/>
    </location>
</feature>
<feature type="region of interest" description="Disordered" evidence="1">
    <location>
        <begin position="1"/>
        <end position="52"/>
    </location>
</feature>
<sequence>MASYQLLPRQLPKPKLHLQPHAPSEAIEVSKVTPPRRKRCQRHRRHPIRHSQILGFHPKTIRHEMSRNSKVHGDTFRKDNDIHGGRCRRHRQRQC</sequence>
<dbReference type="AlphaFoldDB" id="A0A452YM36"/>
<feature type="compositionally biased region" description="Basic and acidic residues" evidence="1">
    <location>
        <begin position="66"/>
        <end position="84"/>
    </location>
</feature>
<accession>A0A452YM36</accession>
<name>A0A452YM36_AEGTS</name>
<feature type="compositionally biased region" description="Basic residues" evidence="1">
    <location>
        <begin position="85"/>
        <end position="95"/>
    </location>
</feature>